<proteinExistence type="predicted"/>
<dbReference type="SUPFAM" id="SSF48452">
    <property type="entry name" value="TPR-like"/>
    <property type="match status" value="1"/>
</dbReference>
<evidence type="ECO:0008006" key="5">
    <source>
        <dbReference type="Google" id="ProtNLM"/>
    </source>
</evidence>
<dbReference type="STRING" id="319225.Plut_0082"/>
<dbReference type="AlphaFoldDB" id="Q3B6Q9"/>
<evidence type="ECO:0000313" key="4">
    <source>
        <dbReference type="Proteomes" id="UP000002709"/>
    </source>
</evidence>
<dbReference type="KEGG" id="plt:Plut_0082"/>
<feature type="compositionally biased region" description="Basic and acidic residues" evidence="2">
    <location>
        <begin position="489"/>
        <end position="504"/>
    </location>
</feature>
<organism evidence="3 4">
    <name type="scientific">Chlorobium luteolum (strain DSM 273 / BCRC 81028 / 2530)</name>
    <name type="common">Pelodictyon luteolum</name>
    <dbReference type="NCBI Taxonomy" id="319225"/>
    <lineage>
        <taxon>Bacteria</taxon>
        <taxon>Pseudomonadati</taxon>
        <taxon>Chlorobiota</taxon>
        <taxon>Chlorobiia</taxon>
        <taxon>Chlorobiales</taxon>
        <taxon>Chlorobiaceae</taxon>
        <taxon>Chlorobium/Pelodictyon group</taxon>
        <taxon>Pelodictyon</taxon>
    </lineage>
</organism>
<dbReference type="RefSeq" id="WP_011356848.1">
    <property type="nucleotide sequence ID" value="NC_007512.1"/>
</dbReference>
<dbReference type="Proteomes" id="UP000002709">
    <property type="component" value="Chromosome"/>
</dbReference>
<reference evidence="4" key="1">
    <citation type="submission" date="2005-08" db="EMBL/GenBank/DDBJ databases">
        <title>Complete sequence of Pelodictyon luteolum DSM 273.</title>
        <authorList>
            <consortium name="US DOE Joint Genome Institute"/>
            <person name="Copeland A."/>
            <person name="Lucas S."/>
            <person name="Lapidus A."/>
            <person name="Barry K."/>
            <person name="Detter J.C."/>
            <person name="Glavina T."/>
            <person name="Hammon N."/>
            <person name="Israni S."/>
            <person name="Pitluck S."/>
            <person name="Bryant D."/>
            <person name="Schmutz J."/>
            <person name="Larimer F."/>
            <person name="Land M."/>
            <person name="Kyrpides N."/>
            <person name="Ivanova N."/>
            <person name="Richardson P."/>
        </authorList>
    </citation>
    <scope>NUCLEOTIDE SEQUENCE [LARGE SCALE GENOMIC DNA]</scope>
    <source>
        <strain evidence="4">DSM 273 / BCRC 81028 / 2530</strain>
    </source>
</reference>
<keyword evidence="1" id="KW-0175">Coiled coil</keyword>
<gene>
    <name evidence="3" type="ordered locus">Plut_0082</name>
</gene>
<feature type="region of interest" description="Disordered" evidence="2">
    <location>
        <begin position="483"/>
        <end position="504"/>
    </location>
</feature>
<name>Q3B6Q9_CHLL3</name>
<accession>Q3B6Q9</accession>
<dbReference type="InterPro" id="IPR011990">
    <property type="entry name" value="TPR-like_helical_dom_sf"/>
</dbReference>
<dbReference type="eggNOG" id="COG3014">
    <property type="taxonomic scope" value="Bacteria"/>
</dbReference>
<protein>
    <recommendedName>
        <fullName evidence="5">Tetratricopeptide repeat protein</fullName>
    </recommendedName>
</protein>
<dbReference type="OrthoDB" id="9769023at2"/>
<evidence type="ECO:0000256" key="1">
    <source>
        <dbReference type="SAM" id="Coils"/>
    </source>
</evidence>
<feature type="coiled-coil region" evidence="1">
    <location>
        <begin position="161"/>
        <end position="188"/>
    </location>
</feature>
<dbReference type="HOGENOM" id="CLU_035715_2_1_10"/>
<keyword evidence="4" id="KW-1185">Reference proteome</keyword>
<sequence length="504" mass="55232">MTPSSVRMAVQCIAVWVVVLLFLQGAAYAGQKKDIEKFNIFFENAQYDQAADFELERIGGKRQDKAKLLQSMQAAAALRYCNRLELSSLLFDECEAIIKEHDEKLFASNAASSAGSVLLNDSSLDYKGSVYDGVMVNTYKALNFWQEGKIDLARIEFNRALDRQRRAVERFASEIARQKEEIARKQADGSAPVDLEGSANSPQVRRAIENTYSNLFEFAAYPDFVNPFTTYAAGLFFMSQGDYPKASTLFKEVAGMTQGNAVVMGDLAEADGLQAKGRHVWVVFENGSGPVKEEVRLDLPLFLVTSQIKYTGIALPKLVLRENGCQGLSVMDGAQVVGSTELLSSMDRVVQTEFKKRYPAILRRAILSAAMKTVVQNQAQKQFGDIGGILGGLMQRATTIADTRMWTALPKEFQIARVRVPKSGVLDIETAGGRVFSVTVPIDGSSMVYVKVPAPGATPFCSVTPMNPVPVAADEERPVAVAGPMEGPDEAHGEEIHSHQDMEK</sequence>
<evidence type="ECO:0000313" key="3">
    <source>
        <dbReference type="EMBL" id="ABB22972.1"/>
    </source>
</evidence>
<evidence type="ECO:0000256" key="2">
    <source>
        <dbReference type="SAM" id="MobiDB-lite"/>
    </source>
</evidence>
<dbReference type="EMBL" id="CP000096">
    <property type="protein sequence ID" value="ABB22972.1"/>
    <property type="molecule type" value="Genomic_DNA"/>
</dbReference>